<accession>A0A2J6T7Y7</accession>
<evidence type="ECO:0000256" key="2">
    <source>
        <dbReference type="ARBA" id="ARBA00012948"/>
    </source>
</evidence>
<evidence type="ECO:0000256" key="1">
    <source>
        <dbReference type="ARBA" id="ARBA00006484"/>
    </source>
</evidence>
<dbReference type="PRINTS" id="PR00081">
    <property type="entry name" value="GDHRDH"/>
</dbReference>
<evidence type="ECO:0000256" key="4">
    <source>
        <dbReference type="ARBA" id="ARBA00048508"/>
    </source>
</evidence>
<keyword evidence="7" id="KW-1185">Reference proteome</keyword>
<dbReference type="OrthoDB" id="47007at2759"/>
<dbReference type="PANTHER" id="PTHR42879">
    <property type="entry name" value="3-OXOACYL-(ACYL-CARRIER-PROTEIN) REDUCTASE"/>
    <property type="match status" value="1"/>
</dbReference>
<comment type="catalytic activity">
    <reaction evidence="4">
        <text>a (3R)-hydroxyacyl-[ACP] + NADP(+) = a 3-oxoacyl-[ACP] + NADPH + H(+)</text>
        <dbReference type="Rhea" id="RHEA:17397"/>
        <dbReference type="Rhea" id="RHEA-COMP:9916"/>
        <dbReference type="Rhea" id="RHEA-COMP:9945"/>
        <dbReference type="ChEBI" id="CHEBI:15378"/>
        <dbReference type="ChEBI" id="CHEBI:57783"/>
        <dbReference type="ChEBI" id="CHEBI:58349"/>
        <dbReference type="ChEBI" id="CHEBI:78776"/>
        <dbReference type="ChEBI" id="CHEBI:78827"/>
        <dbReference type="EC" id="1.1.1.100"/>
    </reaction>
</comment>
<dbReference type="InParanoid" id="A0A2J6T7Y7"/>
<protein>
    <recommendedName>
        <fullName evidence="2">3-oxoacyl-[acyl-carrier-protein] reductase</fullName>
        <ecNumber evidence="2">1.1.1.100</ecNumber>
    </recommendedName>
</protein>
<organism evidence="6 7">
    <name type="scientific">Hyaloscypha bicolor E</name>
    <dbReference type="NCBI Taxonomy" id="1095630"/>
    <lineage>
        <taxon>Eukaryota</taxon>
        <taxon>Fungi</taxon>
        <taxon>Dikarya</taxon>
        <taxon>Ascomycota</taxon>
        <taxon>Pezizomycotina</taxon>
        <taxon>Leotiomycetes</taxon>
        <taxon>Helotiales</taxon>
        <taxon>Hyaloscyphaceae</taxon>
        <taxon>Hyaloscypha</taxon>
        <taxon>Hyaloscypha bicolor</taxon>
    </lineage>
</organism>
<dbReference type="SMART" id="SM00822">
    <property type="entry name" value="PKS_KR"/>
    <property type="match status" value="1"/>
</dbReference>
<dbReference type="EC" id="1.1.1.100" evidence="2"/>
<dbReference type="PRINTS" id="PR00080">
    <property type="entry name" value="SDRFAMILY"/>
</dbReference>
<dbReference type="GeneID" id="36586255"/>
<dbReference type="SUPFAM" id="SSF51735">
    <property type="entry name" value="NAD(P)-binding Rossmann-fold domains"/>
    <property type="match status" value="1"/>
</dbReference>
<sequence>MVKNLSGKTVIVTGSSRYDEALCITNLPIVTEAIRGIGTGIAIDLAKRGANVVVNYTSPRGAIAGEEVVKEIGDAGSKVALVQANVALLSDLRKLVEAALALSGSGKIDILVHNAAAGDDCYMENMTEEFYESQTDINLKAPIFLTQLTLPHIGRGGRIVLVSSVSARMGMPQRTVYAGTKAALEGIAKVWATELGKKYGITVNCISPGPVATDMWTECEPDPIINAMPAAARVGEVSDIVPVVSFLCSEDSRWVMGSTVSASGGMKFI</sequence>
<dbReference type="STRING" id="1095630.A0A2J6T7Y7"/>
<comment type="similarity">
    <text evidence="1">Belongs to the short-chain dehydrogenases/reductases (SDR) family.</text>
</comment>
<dbReference type="GO" id="GO:0009688">
    <property type="term" value="P:abscisic acid biosynthetic process"/>
    <property type="evidence" value="ECO:0007669"/>
    <property type="project" value="UniProtKB-ARBA"/>
</dbReference>
<dbReference type="AlphaFoldDB" id="A0A2J6T7Y7"/>
<evidence type="ECO:0000313" key="6">
    <source>
        <dbReference type="EMBL" id="PMD59131.1"/>
    </source>
</evidence>
<dbReference type="Gene3D" id="3.40.50.720">
    <property type="entry name" value="NAD(P)-binding Rossmann-like Domain"/>
    <property type="match status" value="1"/>
</dbReference>
<dbReference type="GO" id="GO:0004316">
    <property type="term" value="F:3-oxoacyl-[acyl-carrier-protein] reductase (NADPH) activity"/>
    <property type="evidence" value="ECO:0007669"/>
    <property type="project" value="UniProtKB-EC"/>
</dbReference>
<dbReference type="InterPro" id="IPR050259">
    <property type="entry name" value="SDR"/>
</dbReference>
<dbReference type="InterPro" id="IPR057326">
    <property type="entry name" value="KR_dom"/>
</dbReference>
<dbReference type="FunFam" id="3.40.50.720:FF:000084">
    <property type="entry name" value="Short-chain dehydrogenase reductase"/>
    <property type="match status" value="1"/>
</dbReference>
<dbReference type="InterPro" id="IPR020904">
    <property type="entry name" value="Sc_DH/Rdtase_CS"/>
</dbReference>
<gene>
    <name evidence="6" type="ORF">K444DRAFT_591215</name>
</gene>
<dbReference type="Pfam" id="PF13561">
    <property type="entry name" value="adh_short_C2"/>
    <property type="match status" value="1"/>
</dbReference>
<keyword evidence="3" id="KW-0521">NADP</keyword>
<dbReference type="PROSITE" id="PS00061">
    <property type="entry name" value="ADH_SHORT"/>
    <property type="match status" value="1"/>
</dbReference>
<dbReference type="RefSeq" id="XP_024736035.1">
    <property type="nucleotide sequence ID" value="XM_024878178.1"/>
</dbReference>
<proteinExistence type="inferred from homology"/>
<reference evidence="6 7" key="1">
    <citation type="submission" date="2016-04" db="EMBL/GenBank/DDBJ databases">
        <title>A degradative enzymes factory behind the ericoid mycorrhizal symbiosis.</title>
        <authorList>
            <consortium name="DOE Joint Genome Institute"/>
            <person name="Martino E."/>
            <person name="Morin E."/>
            <person name="Grelet G."/>
            <person name="Kuo A."/>
            <person name="Kohler A."/>
            <person name="Daghino S."/>
            <person name="Barry K."/>
            <person name="Choi C."/>
            <person name="Cichocki N."/>
            <person name="Clum A."/>
            <person name="Copeland A."/>
            <person name="Hainaut M."/>
            <person name="Haridas S."/>
            <person name="Labutti K."/>
            <person name="Lindquist E."/>
            <person name="Lipzen A."/>
            <person name="Khouja H.-R."/>
            <person name="Murat C."/>
            <person name="Ohm R."/>
            <person name="Olson A."/>
            <person name="Spatafora J."/>
            <person name="Veneault-Fourrey C."/>
            <person name="Henrissat B."/>
            <person name="Grigoriev I."/>
            <person name="Martin F."/>
            <person name="Perotto S."/>
        </authorList>
    </citation>
    <scope>NUCLEOTIDE SEQUENCE [LARGE SCALE GENOMIC DNA]</scope>
    <source>
        <strain evidence="6 7">E</strain>
    </source>
</reference>
<evidence type="ECO:0000313" key="7">
    <source>
        <dbReference type="Proteomes" id="UP000235371"/>
    </source>
</evidence>
<evidence type="ECO:0000256" key="3">
    <source>
        <dbReference type="ARBA" id="ARBA00022857"/>
    </source>
</evidence>
<feature type="domain" description="Ketoreductase" evidence="5">
    <location>
        <begin position="26"/>
        <end position="209"/>
    </location>
</feature>
<dbReference type="Proteomes" id="UP000235371">
    <property type="component" value="Unassembled WGS sequence"/>
</dbReference>
<dbReference type="EMBL" id="KZ613817">
    <property type="protein sequence ID" value="PMD59131.1"/>
    <property type="molecule type" value="Genomic_DNA"/>
</dbReference>
<name>A0A2J6T7Y7_9HELO</name>
<evidence type="ECO:0000259" key="5">
    <source>
        <dbReference type="SMART" id="SM00822"/>
    </source>
</evidence>
<dbReference type="InterPro" id="IPR036291">
    <property type="entry name" value="NAD(P)-bd_dom_sf"/>
</dbReference>
<dbReference type="InterPro" id="IPR002347">
    <property type="entry name" value="SDR_fam"/>
</dbReference>